<evidence type="ECO:0000313" key="2">
    <source>
        <dbReference type="Proteomes" id="UP001240171"/>
    </source>
</evidence>
<evidence type="ECO:0000313" key="1">
    <source>
        <dbReference type="EMBL" id="MDO7908764.1"/>
    </source>
</evidence>
<dbReference type="PANTHER" id="PTHR28255">
    <property type="match status" value="1"/>
</dbReference>
<name>A0ABT9CHK6_9BACL</name>
<dbReference type="InterPro" id="IPR010371">
    <property type="entry name" value="YBR137W-like"/>
</dbReference>
<reference evidence="1 2" key="1">
    <citation type="submission" date="2023-07" db="EMBL/GenBank/DDBJ databases">
        <title>Paenibacillus sp. JX-17 nov. isolated from soil.</title>
        <authorList>
            <person name="Wan Y."/>
            <person name="Liu B."/>
        </authorList>
    </citation>
    <scope>NUCLEOTIDE SEQUENCE [LARGE SCALE GENOMIC DNA]</scope>
    <source>
        <strain evidence="1 2">JX-17</strain>
    </source>
</reference>
<dbReference type="NCBIfam" id="NF002696">
    <property type="entry name" value="PRK02487.1-5"/>
    <property type="match status" value="1"/>
</dbReference>
<dbReference type="RefSeq" id="WP_305025986.1">
    <property type="nucleotide sequence ID" value="NZ_JAUQTB010000022.1"/>
</dbReference>
<dbReference type="Proteomes" id="UP001240171">
    <property type="component" value="Unassembled WGS sequence"/>
</dbReference>
<dbReference type="InterPro" id="IPR038084">
    <property type="entry name" value="PduO/GlcC-like_sf"/>
</dbReference>
<organism evidence="1 2">
    <name type="scientific">Paenibacillus lacisoli</name>
    <dbReference type="NCBI Taxonomy" id="3064525"/>
    <lineage>
        <taxon>Bacteria</taxon>
        <taxon>Bacillati</taxon>
        <taxon>Bacillota</taxon>
        <taxon>Bacilli</taxon>
        <taxon>Bacillales</taxon>
        <taxon>Paenibacillaceae</taxon>
        <taxon>Paenibacillus</taxon>
    </lineage>
</organism>
<proteinExistence type="predicted"/>
<sequence length="163" mass="18543">MEDYSERLAELLRQERELQFTNFSNNTAIKLGQMILSKAFDVGKQITVDIRKNGMSLFHAKMNENGLGHDRWITRKMNVAHHFEHSSYYIHVLMKSWNTTVQDNAFVDPMEYAAEGGCFPIFVKGAGMIGTITVSGLEGHEDHEMVVASLEKLLKEADTFNET</sequence>
<dbReference type="SUPFAM" id="SSF143744">
    <property type="entry name" value="GlcG-like"/>
    <property type="match status" value="1"/>
</dbReference>
<gene>
    <name evidence="1" type="ORF">Q5741_20480</name>
</gene>
<dbReference type="Pfam" id="PF03928">
    <property type="entry name" value="HbpS-like"/>
    <property type="match status" value="1"/>
</dbReference>
<dbReference type="EMBL" id="JAUQTB010000022">
    <property type="protein sequence ID" value="MDO7908764.1"/>
    <property type="molecule type" value="Genomic_DNA"/>
</dbReference>
<accession>A0ABT9CHK6</accession>
<protein>
    <submittedName>
        <fullName evidence="1">Heme-degrading domain-containing protein</fullName>
    </submittedName>
</protein>
<dbReference type="PANTHER" id="PTHR28255:SF1">
    <property type="entry name" value="UPF0303 PROTEIN YBR137W"/>
    <property type="match status" value="1"/>
</dbReference>
<dbReference type="InterPro" id="IPR005624">
    <property type="entry name" value="PduO/GlcC-like"/>
</dbReference>
<comment type="caution">
    <text evidence="1">The sequence shown here is derived from an EMBL/GenBank/DDBJ whole genome shotgun (WGS) entry which is preliminary data.</text>
</comment>
<dbReference type="PIRSF" id="PIRSF008757">
    <property type="entry name" value="UCP008757"/>
    <property type="match status" value="1"/>
</dbReference>
<dbReference type="Gene3D" id="3.30.450.150">
    <property type="entry name" value="Haem-degrading domain"/>
    <property type="match status" value="1"/>
</dbReference>
<keyword evidence="2" id="KW-1185">Reference proteome</keyword>